<dbReference type="EMBL" id="CAADFH010000002">
    <property type="protein sequence ID" value="VFJ87750.1"/>
    <property type="molecule type" value="Genomic_DNA"/>
</dbReference>
<gene>
    <name evidence="2" type="ORF">BECKLFY1418A_GA0070994_100248</name>
</gene>
<dbReference type="InterPro" id="IPR031876">
    <property type="entry name" value="DUF4760"/>
</dbReference>
<evidence type="ECO:0000256" key="1">
    <source>
        <dbReference type="SAM" id="Phobius"/>
    </source>
</evidence>
<keyword evidence="1" id="KW-0812">Transmembrane</keyword>
<reference evidence="2" key="1">
    <citation type="submission" date="2019-02" db="EMBL/GenBank/DDBJ databases">
        <authorList>
            <person name="Gruber-Vodicka R. H."/>
            <person name="Seah K. B. B."/>
        </authorList>
    </citation>
    <scope>NUCLEOTIDE SEQUENCE</scope>
    <source>
        <strain evidence="2">BECK_M6</strain>
    </source>
</reference>
<proteinExistence type="predicted"/>
<feature type="transmembrane region" description="Helical" evidence="1">
    <location>
        <begin position="20"/>
        <end position="38"/>
    </location>
</feature>
<dbReference type="Pfam" id="PF15956">
    <property type="entry name" value="DUF4760"/>
    <property type="match status" value="1"/>
</dbReference>
<name>A0A450U7I6_9GAMM</name>
<organism evidence="2">
    <name type="scientific">Candidatus Kentrum sp. LFY</name>
    <dbReference type="NCBI Taxonomy" id="2126342"/>
    <lineage>
        <taxon>Bacteria</taxon>
        <taxon>Pseudomonadati</taxon>
        <taxon>Pseudomonadota</taxon>
        <taxon>Gammaproteobacteria</taxon>
        <taxon>Candidatus Kentrum</taxon>
    </lineage>
</organism>
<dbReference type="AlphaFoldDB" id="A0A450U7I6"/>
<evidence type="ECO:0000313" key="2">
    <source>
        <dbReference type="EMBL" id="VFJ87750.1"/>
    </source>
</evidence>
<protein>
    <submittedName>
        <fullName evidence="2">Uncharacterized protein</fullName>
    </submittedName>
</protein>
<accession>A0A450U7I6</accession>
<keyword evidence="1" id="KW-0472">Membrane</keyword>
<sequence length="221" mass="25291">MSRIMTKIKEFITDWKDTEFLVVAIIGVISIVYNGWAVQDANKWRKSEFTVQVLKENAANMDVYRKEILSNYGQLAGGSLDVDRIPETIAKHLDASYEEYKAKRRQGKCAEGNAYECRDLINRIKLRDGLVGLLNRFEYIAVAYEKNLIDKEVFKENSKGVFLTVFNGAIEYIKVSNKEELLYWAPFVRVSCEFNGERSLEGGASNKNAKECEYLLNLGKT</sequence>
<keyword evidence="1" id="KW-1133">Transmembrane helix</keyword>